<evidence type="ECO:0000313" key="2">
    <source>
        <dbReference type="EMBL" id="KAL2066828.1"/>
    </source>
</evidence>
<sequence>MLPYENSSPISDPSVPQPDNQRPRSVQLTSLSISDYQEVTSHIDTLIVHGPRSRNVYFALQRTFPGRNHVALLYNFHIVKEVLVVLLASVLS</sequence>
<keyword evidence="3" id="KW-1185">Reference proteome</keyword>
<feature type="region of interest" description="Disordered" evidence="1">
    <location>
        <begin position="1"/>
        <end position="26"/>
    </location>
</feature>
<proteinExistence type="predicted"/>
<comment type="caution">
    <text evidence="2">The sequence shown here is derived from an EMBL/GenBank/DDBJ whole genome shotgun (WGS) entry which is preliminary data.</text>
</comment>
<organism evidence="2 3">
    <name type="scientific">Oculimacula yallundae</name>
    <dbReference type="NCBI Taxonomy" id="86028"/>
    <lineage>
        <taxon>Eukaryota</taxon>
        <taxon>Fungi</taxon>
        <taxon>Dikarya</taxon>
        <taxon>Ascomycota</taxon>
        <taxon>Pezizomycotina</taxon>
        <taxon>Leotiomycetes</taxon>
        <taxon>Helotiales</taxon>
        <taxon>Ploettnerulaceae</taxon>
        <taxon>Oculimacula</taxon>
    </lineage>
</organism>
<dbReference type="Proteomes" id="UP001595075">
    <property type="component" value="Unassembled WGS sequence"/>
</dbReference>
<evidence type="ECO:0000313" key="3">
    <source>
        <dbReference type="Proteomes" id="UP001595075"/>
    </source>
</evidence>
<feature type="compositionally biased region" description="Polar residues" evidence="1">
    <location>
        <begin position="17"/>
        <end position="26"/>
    </location>
</feature>
<evidence type="ECO:0000256" key="1">
    <source>
        <dbReference type="SAM" id="MobiDB-lite"/>
    </source>
</evidence>
<feature type="compositionally biased region" description="Polar residues" evidence="1">
    <location>
        <begin position="1"/>
        <end position="11"/>
    </location>
</feature>
<reference evidence="2 3" key="1">
    <citation type="journal article" date="2024" name="Commun. Biol.">
        <title>Comparative genomic analysis of thermophilic fungi reveals convergent evolutionary adaptations and gene losses.</title>
        <authorList>
            <person name="Steindorff A.S."/>
            <person name="Aguilar-Pontes M.V."/>
            <person name="Robinson A.J."/>
            <person name="Andreopoulos B."/>
            <person name="LaButti K."/>
            <person name="Kuo A."/>
            <person name="Mondo S."/>
            <person name="Riley R."/>
            <person name="Otillar R."/>
            <person name="Haridas S."/>
            <person name="Lipzen A."/>
            <person name="Grimwood J."/>
            <person name="Schmutz J."/>
            <person name="Clum A."/>
            <person name="Reid I.D."/>
            <person name="Moisan M.C."/>
            <person name="Butler G."/>
            <person name="Nguyen T.T.M."/>
            <person name="Dewar K."/>
            <person name="Conant G."/>
            <person name="Drula E."/>
            <person name="Henrissat B."/>
            <person name="Hansel C."/>
            <person name="Singer S."/>
            <person name="Hutchinson M.I."/>
            <person name="de Vries R.P."/>
            <person name="Natvig D.O."/>
            <person name="Powell A.J."/>
            <person name="Tsang A."/>
            <person name="Grigoriev I.V."/>
        </authorList>
    </citation>
    <scope>NUCLEOTIDE SEQUENCE [LARGE SCALE GENOMIC DNA]</scope>
    <source>
        <strain evidence="2 3">CBS 494.80</strain>
    </source>
</reference>
<gene>
    <name evidence="2" type="ORF">VTL71DRAFT_1252</name>
</gene>
<dbReference type="EMBL" id="JAZHXI010000010">
    <property type="protein sequence ID" value="KAL2066828.1"/>
    <property type="molecule type" value="Genomic_DNA"/>
</dbReference>
<protein>
    <submittedName>
        <fullName evidence="2">Uncharacterized protein</fullName>
    </submittedName>
</protein>
<accession>A0ABR4CA68</accession>
<name>A0ABR4CA68_9HELO</name>